<dbReference type="PROSITE" id="PS50206">
    <property type="entry name" value="RHODANESE_3"/>
    <property type="match status" value="1"/>
</dbReference>
<dbReference type="InterPro" id="IPR022111">
    <property type="entry name" value="Rhodanese_C"/>
</dbReference>
<dbReference type="PANTHER" id="PTHR43846:SF1">
    <property type="entry name" value="TRNA URIDINE(34) HYDROXYLASE"/>
    <property type="match status" value="1"/>
</dbReference>
<dbReference type="Gene3D" id="3.30.70.100">
    <property type="match status" value="1"/>
</dbReference>
<dbReference type="InterPro" id="IPR001763">
    <property type="entry name" value="Rhodanese-like_dom"/>
</dbReference>
<organism evidence="2 3">
    <name type="scientific">Umbelopsis ramanniana AG</name>
    <dbReference type="NCBI Taxonomy" id="1314678"/>
    <lineage>
        <taxon>Eukaryota</taxon>
        <taxon>Fungi</taxon>
        <taxon>Fungi incertae sedis</taxon>
        <taxon>Mucoromycota</taxon>
        <taxon>Mucoromycotina</taxon>
        <taxon>Umbelopsidomycetes</taxon>
        <taxon>Umbelopsidales</taxon>
        <taxon>Umbelopsidaceae</taxon>
        <taxon>Umbelopsis</taxon>
    </lineage>
</organism>
<dbReference type="Gene3D" id="3.40.250.10">
    <property type="entry name" value="Rhodanese-like domain"/>
    <property type="match status" value="1"/>
</dbReference>
<dbReference type="GeneID" id="75915186"/>
<dbReference type="EMBL" id="MU620927">
    <property type="protein sequence ID" value="KAI8578672.1"/>
    <property type="molecule type" value="Genomic_DNA"/>
</dbReference>
<dbReference type="SUPFAM" id="SSF52821">
    <property type="entry name" value="Rhodanese/Cell cycle control phosphatase"/>
    <property type="match status" value="1"/>
</dbReference>
<proteinExistence type="predicted"/>
<feature type="domain" description="Rhodanese" evidence="1">
    <location>
        <begin position="199"/>
        <end position="292"/>
    </location>
</feature>
<dbReference type="InterPro" id="IPR040503">
    <property type="entry name" value="TRHO_N"/>
</dbReference>
<dbReference type="Pfam" id="PF17773">
    <property type="entry name" value="UPF0176_N"/>
    <property type="match status" value="1"/>
</dbReference>
<evidence type="ECO:0000313" key="2">
    <source>
        <dbReference type="EMBL" id="KAI8578672.1"/>
    </source>
</evidence>
<dbReference type="Pfam" id="PF12368">
    <property type="entry name" value="Rhodanese_C"/>
    <property type="match status" value="1"/>
</dbReference>
<dbReference type="RefSeq" id="XP_051443676.1">
    <property type="nucleotide sequence ID" value="XM_051589841.1"/>
</dbReference>
<comment type="caution">
    <text evidence="2">The sequence shown here is derived from an EMBL/GenBank/DDBJ whole genome shotgun (WGS) entry which is preliminary data.</text>
</comment>
<evidence type="ECO:0000313" key="3">
    <source>
        <dbReference type="Proteomes" id="UP001206595"/>
    </source>
</evidence>
<reference evidence="2" key="1">
    <citation type="submission" date="2021-06" db="EMBL/GenBank/DDBJ databases">
        <authorList>
            <consortium name="DOE Joint Genome Institute"/>
            <person name="Mondo S.J."/>
            <person name="Amses K.R."/>
            <person name="Simmons D.R."/>
            <person name="Longcore J.E."/>
            <person name="Seto K."/>
            <person name="Alves G.H."/>
            <person name="Bonds A.E."/>
            <person name="Quandt C.A."/>
            <person name="Davis W.J."/>
            <person name="Chang Y."/>
            <person name="Letcher P.M."/>
            <person name="Powell M.J."/>
            <person name="Kuo A."/>
            <person name="Labutti K."/>
            <person name="Pangilinan J."/>
            <person name="Andreopoulos W."/>
            <person name="Tritt A."/>
            <person name="Riley R."/>
            <person name="Hundley H."/>
            <person name="Johnson J."/>
            <person name="Lipzen A."/>
            <person name="Barry K."/>
            <person name="Berbee M.L."/>
            <person name="Buchler N.E."/>
            <person name="Grigoriev I.V."/>
            <person name="Spatafora J.W."/>
            <person name="Stajich J.E."/>
            <person name="James T.Y."/>
        </authorList>
    </citation>
    <scope>NUCLEOTIDE SEQUENCE</scope>
    <source>
        <strain evidence="2">AG</strain>
    </source>
</reference>
<name>A0AAD5HC39_UMBRA</name>
<dbReference type="InterPro" id="IPR036873">
    <property type="entry name" value="Rhodanese-like_dom_sf"/>
</dbReference>
<dbReference type="Pfam" id="PF00581">
    <property type="entry name" value="Rhodanese"/>
    <property type="match status" value="1"/>
</dbReference>
<keyword evidence="3" id="KW-1185">Reference proteome</keyword>
<dbReference type="NCBIfam" id="NF001133">
    <property type="entry name" value="PRK00142.1-1"/>
    <property type="match status" value="1"/>
</dbReference>
<reference evidence="2" key="2">
    <citation type="journal article" date="2022" name="Proc. Natl. Acad. Sci. U.S.A.">
        <title>Diploid-dominant life cycles characterize the early evolution of Fungi.</title>
        <authorList>
            <person name="Amses K.R."/>
            <person name="Simmons D.R."/>
            <person name="Longcore J.E."/>
            <person name="Mondo S.J."/>
            <person name="Seto K."/>
            <person name="Jeronimo G.H."/>
            <person name="Bonds A.E."/>
            <person name="Quandt C.A."/>
            <person name="Davis W.J."/>
            <person name="Chang Y."/>
            <person name="Federici B.A."/>
            <person name="Kuo A."/>
            <person name="LaButti K."/>
            <person name="Pangilinan J."/>
            <person name="Andreopoulos W."/>
            <person name="Tritt A."/>
            <person name="Riley R."/>
            <person name="Hundley H."/>
            <person name="Johnson J."/>
            <person name="Lipzen A."/>
            <person name="Barry K."/>
            <person name="Lang B.F."/>
            <person name="Cuomo C.A."/>
            <person name="Buchler N.E."/>
            <person name="Grigoriev I.V."/>
            <person name="Spatafora J.W."/>
            <person name="Stajich J.E."/>
            <person name="James T.Y."/>
        </authorList>
    </citation>
    <scope>NUCLEOTIDE SEQUENCE</scope>
    <source>
        <strain evidence="2">AG</strain>
    </source>
</reference>
<dbReference type="SMART" id="SM00450">
    <property type="entry name" value="RHOD"/>
    <property type="match status" value="1"/>
</dbReference>
<dbReference type="PANTHER" id="PTHR43846">
    <property type="entry name" value="UPF0176 PROTEIN YCEA"/>
    <property type="match status" value="1"/>
</dbReference>
<dbReference type="Proteomes" id="UP001206595">
    <property type="component" value="Unassembled WGS sequence"/>
</dbReference>
<gene>
    <name evidence="2" type="ORF">K450DRAFT_245990</name>
</gene>
<sequence>MAARAATRAIANAAVRAKIASRPSISPRVSHAFRQLATSPTYIRVSGTPTRPAFIPALRCFSSEAPQQYRTLSFYKFSPIDRNSLKGLREELLADLHAMGIVGRIYIASEGINAQMSCPEKHLPQLKLYLQTKLKSLFGELMDLNLGTEHSRSFRALHVRIRKQLVSDGMKEGTYDLSLQPSHLHPKDWHAKLEKARASGKNPILIDMRNHYESQIGYFEGAIKPDVETFKGSMKAMNEIVKDIPKDQEVYMYCTGGIRCSKAGAILRSAGGFETVHMVAGGVTAYGRWIQAQEDKMRSLFRGKNFTFDARLGERISDEVLSQCHICGHTCDSFTNCVNASCNLLLVACSNCRARFKHTCGRPECYKVVEDYYDQGVGRSFKKLGDYSERTVVGVGASCEHPHDTRIRASQVLGEPGDVMKKWEQLGLELPPLNTPV</sequence>
<accession>A0AAD5HC39</accession>
<dbReference type="AlphaFoldDB" id="A0AAD5HC39"/>
<protein>
    <recommendedName>
        <fullName evidence="1">Rhodanese domain-containing protein</fullName>
    </recommendedName>
</protein>
<evidence type="ECO:0000259" key="1">
    <source>
        <dbReference type="PROSITE" id="PS50206"/>
    </source>
</evidence>